<dbReference type="InterPro" id="IPR013785">
    <property type="entry name" value="Aldolase_TIM"/>
</dbReference>
<dbReference type="PROSITE" id="PS00665">
    <property type="entry name" value="DHDPS_1"/>
    <property type="match status" value="1"/>
</dbReference>
<feature type="active site" description="Proton donor/acceptor" evidence="12 14">
    <location>
        <position position="138"/>
    </location>
</feature>
<evidence type="ECO:0000313" key="16">
    <source>
        <dbReference type="EMBL" id="TQL62914.1"/>
    </source>
</evidence>
<dbReference type="OrthoDB" id="9782828at2"/>
<dbReference type="GO" id="GO:0008840">
    <property type="term" value="F:4-hydroxy-tetrahydrodipicolinate synthase activity"/>
    <property type="evidence" value="ECO:0007669"/>
    <property type="project" value="UniProtKB-UniRule"/>
</dbReference>
<keyword evidence="9 12" id="KW-0456">Lyase</keyword>
<dbReference type="GO" id="GO:0019877">
    <property type="term" value="P:diaminopimelate biosynthetic process"/>
    <property type="evidence" value="ECO:0007669"/>
    <property type="project" value="UniProtKB-UniRule"/>
</dbReference>
<comment type="function">
    <text evidence="1 12">Catalyzes the condensation of (S)-aspartate-beta-semialdehyde [(S)-ASA] and pyruvate to 4-hydroxy-tetrahydrodipicolinate (HTPA).</text>
</comment>
<dbReference type="HAMAP" id="MF_00418">
    <property type="entry name" value="DapA"/>
    <property type="match status" value="1"/>
</dbReference>
<evidence type="ECO:0000256" key="1">
    <source>
        <dbReference type="ARBA" id="ARBA00003294"/>
    </source>
</evidence>
<dbReference type="GO" id="GO:0009089">
    <property type="term" value="P:lysine biosynthetic process via diaminopimelate"/>
    <property type="evidence" value="ECO:0007669"/>
    <property type="project" value="UniProtKB-UniRule"/>
</dbReference>
<gene>
    <name evidence="12" type="primary">dapA</name>
    <name evidence="16" type="ORF">FB460_0706</name>
</gene>
<keyword evidence="5 12" id="KW-0963">Cytoplasm</keyword>
<keyword evidence="7 12" id="KW-0220">Diaminopimelate biosynthesis</keyword>
<evidence type="ECO:0000313" key="17">
    <source>
        <dbReference type="Proteomes" id="UP000316196"/>
    </source>
</evidence>
<dbReference type="PIRSF" id="PIRSF001365">
    <property type="entry name" value="DHDPS"/>
    <property type="match status" value="1"/>
</dbReference>
<dbReference type="InterPro" id="IPR020625">
    <property type="entry name" value="Schiff_base-form_aldolases_AS"/>
</dbReference>
<dbReference type="AlphaFoldDB" id="A0A542ZRC9"/>
<dbReference type="UniPathway" id="UPA00034">
    <property type="reaction ID" value="UER00017"/>
</dbReference>
<evidence type="ECO:0000256" key="12">
    <source>
        <dbReference type="HAMAP-Rule" id="MF_00418"/>
    </source>
</evidence>
<evidence type="ECO:0000256" key="4">
    <source>
        <dbReference type="ARBA" id="ARBA00012086"/>
    </source>
</evidence>
<dbReference type="InterPro" id="IPR005263">
    <property type="entry name" value="DapA"/>
</dbReference>
<dbReference type="PANTHER" id="PTHR12128:SF66">
    <property type="entry name" value="4-HYDROXY-2-OXOGLUTARATE ALDOLASE, MITOCHONDRIAL"/>
    <property type="match status" value="1"/>
</dbReference>
<comment type="subcellular location">
    <subcellularLocation>
        <location evidence="12">Cytoplasm</location>
    </subcellularLocation>
</comment>
<evidence type="ECO:0000256" key="9">
    <source>
        <dbReference type="ARBA" id="ARBA00023239"/>
    </source>
</evidence>
<accession>A0A542ZRC9</accession>
<evidence type="ECO:0000256" key="2">
    <source>
        <dbReference type="ARBA" id="ARBA00005120"/>
    </source>
</evidence>
<dbReference type="InterPro" id="IPR002220">
    <property type="entry name" value="DapA-like"/>
</dbReference>
<dbReference type="InterPro" id="IPR020624">
    <property type="entry name" value="Schiff_base-form_aldolases_CS"/>
</dbReference>
<keyword evidence="6 12" id="KW-0028">Amino-acid biosynthesis</keyword>
<evidence type="ECO:0000256" key="5">
    <source>
        <dbReference type="ARBA" id="ARBA00022490"/>
    </source>
</evidence>
<dbReference type="EC" id="4.3.3.7" evidence="4 12"/>
<dbReference type="EMBL" id="VFOR01000001">
    <property type="protein sequence ID" value="TQL62914.1"/>
    <property type="molecule type" value="Genomic_DNA"/>
</dbReference>
<evidence type="ECO:0000256" key="13">
    <source>
        <dbReference type="PIRNR" id="PIRNR001365"/>
    </source>
</evidence>
<dbReference type="NCBIfam" id="TIGR00674">
    <property type="entry name" value="dapA"/>
    <property type="match status" value="1"/>
</dbReference>
<feature type="binding site" evidence="12 15">
    <location>
        <position position="206"/>
    </location>
    <ligand>
        <name>pyruvate</name>
        <dbReference type="ChEBI" id="CHEBI:15361"/>
    </ligand>
</feature>
<keyword evidence="8 12" id="KW-0457">Lysine biosynthesis</keyword>
<name>A0A542ZRC9_9ACTN</name>
<feature type="site" description="Part of a proton relay during catalysis" evidence="12">
    <location>
        <position position="112"/>
    </location>
</feature>
<evidence type="ECO:0000256" key="7">
    <source>
        <dbReference type="ARBA" id="ARBA00022915"/>
    </source>
</evidence>
<feature type="active site" description="Schiff-base intermediate with substrate" evidence="12 14">
    <location>
        <position position="166"/>
    </location>
</feature>
<evidence type="ECO:0000256" key="10">
    <source>
        <dbReference type="ARBA" id="ARBA00023270"/>
    </source>
</evidence>
<comment type="similarity">
    <text evidence="3 12 13">Belongs to the DapA family.</text>
</comment>
<comment type="subunit">
    <text evidence="12">Homotetramer; dimer of dimers.</text>
</comment>
<protein>
    <recommendedName>
        <fullName evidence="4 12">4-hydroxy-tetrahydrodipicolinate synthase</fullName>
        <shortName evidence="12">HTPA synthase</shortName>
        <ecNumber evidence="4 12">4.3.3.7</ecNumber>
    </recommendedName>
</protein>
<dbReference type="PRINTS" id="PR00146">
    <property type="entry name" value="DHPICSNTHASE"/>
</dbReference>
<comment type="pathway">
    <text evidence="2 12">Amino-acid biosynthesis; L-lysine biosynthesis via DAP pathway; (S)-tetrahydrodipicolinate from L-aspartate: step 3/4.</text>
</comment>
<evidence type="ECO:0000256" key="11">
    <source>
        <dbReference type="ARBA" id="ARBA00047836"/>
    </source>
</evidence>
<comment type="caution">
    <text evidence="12">Was originally thought to be a dihydrodipicolinate synthase (DHDPS), catalyzing the condensation of (S)-aspartate-beta-semialdehyde [(S)-ASA] and pyruvate to dihydrodipicolinate (DHDP). However, it was shown in E.coli that the product of the enzymatic reaction is not dihydrodipicolinate but in fact (4S)-4-hydroxy-2,3,4,5-tetrahydro-(2S)-dipicolinic acid (HTPA), and that the consecutive dehydration reaction leading to DHDP is not spontaneous but catalyzed by DapB.</text>
</comment>
<organism evidence="16 17">
    <name type="scientific">Propioniferax innocua</name>
    <dbReference type="NCBI Taxonomy" id="1753"/>
    <lineage>
        <taxon>Bacteria</taxon>
        <taxon>Bacillati</taxon>
        <taxon>Actinomycetota</taxon>
        <taxon>Actinomycetes</taxon>
        <taxon>Propionibacteriales</taxon>
        <taxon>Propionibacteriaceae</taxon>
        <taxon>Propioniferax</taxon>
    </lineage>
</organism>
<dbReference type="GO" id="GO:0005829">
    <property type="term" value="C:cytosol"/>
    <property type="evidence" value="ECO:0007669"/>
    <property type="project" value="TreeGrafter"/>
</dbReference>
<dbReference type="PANTHER" id="PTHR12128">
    <property type="entry name" value="DIHYDRODIPICOLINATE SYNTHASE"/>
    <property type="match status" value="1"/>
</dbReference>
<dbReference type="Pfam" id="PF00701">
    <property type="entry name" value="DHDPS"/>
    <property type="match status" value="1"/>
</dbReference>
<dbReference type="RefSeq" id="WP_142092695.1">
    <property type="nucleotide sequence ID" value="NZ_BAAAMD010000001.1"/>
</dbReference>
<comment type="catalytic activity">
    <reaction evidence="11 12">
        <text>L-aspartate 4-semialdehyde + pyruvate = (2S,4S)-4-hydroxy-2,3,4,5-tetrahydrodipicolinate + H2O + H(+)</text>
        <dbReference type="Rhea" id="RHEA:34171"/>
        <dbReference type="ChEBI" id="CHEBI:15361"/>
        <dbReference type="ChEBI" id="CHEBI:15377"/>
        <dbReference type="ChEBI" id="CHEBI:15378"/>
        <dbReference type="ChEBI" id="CHEBI:67139"/>
        <dbReference type="ChEBI" id="CHEBI:537519"/>
        <dbReference type="EC" id="4.3.3.7"/>
    </reaction>
</comment>
<dbReference type="SUPFAM" id="SSF51569">
    <property type="entry name" value="Aldolase"/>
    <property type="match status" value="1"/>
</dbReference>
<feature type="site" description="Part of a proton relay during catalysis" evidence="12">
    <location>
        <position position="49"/>
    </location>
</feature>
<sequence length="294" mass="31108">MRSYPFGTLVTAMVTPFDDDLALDLPAAAELAVYLVEEMHNDALVISGTTGESPTTTWDEKSQLVRTVREAVGDDVKLIAGAGAASTSQSVELAKRASDNGADAVLLVAPYYARPPQSGIIAHFETVADATDLGVFMYDIPHRTGVPMTTDTLVTLGQHPNIVALKDAKHDMAGTAEVLRRTDLAVYSGDDAMTLPLLAIGGSGVVGTSTHFCGVQTKQMIEAYLAGDVERALELHRTLLPVYTGVFAAQGCTMVKAGLTWQGHRVGVLRPPQVAATEDQLKGFIEALEEAGLA</sequence>
<dbReference type="Proteomes" id="UP000316196">
    <property type="component" value="Unassembled WGS sequence"/>
</dbReference>
<comment type="caution">
    <text evidence="16">The sequence shown here is derived from an EMBL/GenBank/DDBJ whole genome shotgun (WGS) entry which is preliminary data.</text>
</comment>
<dbReference type="SMART" id="SM01130">
    <property type="entry name" value="DHDPS"/>
    <property type="match status" value="1"/>
</dbReference>
<evidence type="ECO:0000256" key="8">
    <source>
        <dbReference type="ARBA" id="ARBA00023154"/>
    </source>
</evidence>
<evidence type="ECO:0000256" key="14">
    <source>
        <dbReference type="PIRSR" id="PIRSR001365-1"/>
    </source>
</evidence>
<feature type="binding site" evidence="12 15">
    <location>
        <position position="50"/>
    </location>
    <ligand>
        <name>pyruvate</name>
        <dbReference type="ChEBI" id="CHEBI:15361"/>
    </ligand>
</feature>
<evidence type="ECO:0000256" key="15">
    <source>
        <dbReference type="PIRSR" id="PIRSR001365-2"/>
    </source>
</evidence>
<dbReference type="CDD" id="cd00950">
    <property type="entry name" value="DHDPS"/>
    <property type="match status" value="1"/>
</dbReference>
<proteinExistence type="inferred from homology"/>
<evidence type="ECO:0000256" key="3">
    <source>
        <dbReference type="ARBA" id="ARBA00007592"/>
    </source>
</evidence>
<keyword evidence="10 12" id="KW-0704">Schiff base</keyword>
<evidence type="ECO:0000256" key="6">
    <source>
        <dbReference type="ARBA" id="ARBA00022605"/>
    </source>
</evidence>
<keyword evidence="17" id="KW-1185">Reference proteome</keyword>
<reference evidence="16 17" key="1">
    <citation type="submission" date="2019-06" db="EMBL/GenBank/DDBJ databases">
        <title>Sequencing the genomes of 1000 actinobacteria strains.</title>
        <authorList>
            <person name="Klenk H.-P."/>
        </authorList>
    </citation>
    <scope>NUCLEOTIDE SEQUENCE [LARGE SCALE GENOMIC DNA]</scope>
    <source>
        <strain evidence="16 17">DSM 8251</strain>
    </source>
</reference>
<dbReference type="PROSITE" id="PS00666">
    <property type="entry name" value="DHDPS_2"/>
    <property type="match status" value="1"/>
</dbReference>
<dbReference type="Gene3D" id="3.20.20.70">
    <property type="entry name" value="Aldolase class I"/>
    <property type="match status" value="1"/>
</dbReference>